<comment type="cofactor">
    <cofactor evidence="1">
        <name>FAD</name>
        <dbReference type="ChEBI" id="CHEBI:57692"/>
    </cofactor>
</comment>
<dbReference type="InterPro" id="IPR057661">
    <property type="entry name" value="RsdA/BaiN/AoA(So)_Rossmann"/>
</dbReference>
<evidence type="ECO:0000313" key="7">
    <source>
        <dbReference type="Proteomes" id="UP001449178"/>
    </source>
</evidence>
<dbReference type="InterPro" id="IPR004792">
    <property type="entry name" value="BaiN-like"/>
</dbReference>
<evidence type="ECO:0000256" key="2">
    <source>
        <dbReference type="ARBA" id="ARBA00022630"/>
    </source>
</evidence>
<dbReference type="PANTHER" id="PTHR42887">
    <property type="entry name" value="OS12G0638800 PROTEIN"/>
    <property type="match status" value="1"/>
</dbReference>
<keyword evidence="6" id="KW-0560">Oxidoreductase</keyword>
<dbReference type="NCBIfam" id="TIGR00275">
    <property type="entry name" value="aminoacetone oxidase family FAD-binding enzyme"/>
    <property type="match status" value="1"/>
</dbReference>
<evidence type="ECO:0000259" key="4">
    <source>
        <dbReference type="Pfam" id="PF03486"/>
    </source>
</evidence>
<evidence type="ECO:0000256" key="3">
    <source>
        <dbReference type="ARBA" id="ARBA00022827"/>
    </source>
</evidence>
<dbReference type="Pfam" id="PF22780">
    <property type="entry name" value="HI0933_like_1st"/>
    <property type="match status" value="1"/>
</dbReference>
<keyword evidence="3" id="KW-0274">FAD</keyword>
<dbReference type="Proteomes" id="UP001449178">
    <property type="component" value="Chromosome"/>
</dbReference>
<protein>
    <submittedName>
        <fullName evidence="6">NAD(P)/FAD-dependent oxidoreductase</fullName>
        <ecNumber evidence="6">1.14.13.-</ecNumber>
    </submittedName>
</protein>
<feature type="domain" description="RsdA/BaiN/AoA(So)-like Rossmann fold-like" evidence="4">
    <location>
        <begin position="8"/>
        <end position="420"/>
    </location>
</feature>
<dbReference type="Pfam" id="PF03486">
    <property type="entry name" value="HI0933_like"/>
    <property type="match status" value="1"/>
</dbReference>
<name>A0ABZ3BZG3_9GAMM</name>
<dbReference type="PANTHER" id="PTHR42887:SF2">
    <property type="entry name" value="OS12G0638800 PROTEIN"/>
    <property type="match status" value="1"/>
</dbReference>
<gene>
    <name evidence="6" type="ORF">WMO13_09590</name>
</gene>
<organism evidence="6 7">
    <name type="scientific">Ignatzschineria larvae DSM 13226</name>
    <dbReference type="NCBI Taxonomy" id="1111732"/>
    <lineage>
        <taxon>Bacteria</taxon>
        <taxon>Pseudomonadati</taxon>
        <taxon>Pseudomonadota</taxon>
        <taxon>Gammaproteobacteria</taxon>
        <taxon>Cardiobacteriales</taxon>
        <taxon>Ignatzschineriaceae</taxon>
        <taxon>Ignatzschineria</taxon>
    </lineage>
</organism>
<dbReference type="PRINTS" id="PR00420">
    <property type="entry name" value="RNGMNOXGNASE"/>
</dbReference>
<sequence>MTTAHHFQTIIIGAGAAGLMAASRLGQAGHSVLLLDSAPKIGEKIRIAGGGFCNFTNTHIDGFDASNYYVSENPKFVRYALSNFTAQDFIALVEQYQIPYTEKHRGQLFCDREQKASSKDIVAMLLAECRKGNVDLRYPCKVHAIHSITTEDQTSHRAYFEVSTTEGIFTADYLIIATGGLAIPKIGATDFGYKIAQSFGHSIIPPRPALVPLHFDFWEQDNFVTLAGISLPVSVSTAKDQKGKKTITFQEDLLFRHKGLSGPAILQISSYWQPGQPITLNFAPEVDLESALIALKPKVKYQLERALTELIPAMPKRLIQFWLNRPALAEYQTTPLPEIPNKILQRLATNLNHWTITPCGTDGHKTAEATRGGINTKELNPKTMESQRCLNLYFIGEVVDVVGWLGGYNFQWAWASAVCAVNGILER</sequence>
<dbReference type="GO" id="GO:0016491">
    <property type="term" value="F:oxidoreductase activity"/>
    <property type="evidence" value="ECO:0007669"/>
    <property type="project" value="UniProtKB-KW"/>
</dbReference>
<dbReference type="InterPro" id="IPR023166">
    <property type="entry name" value="BaiN-like_dom_sf"/>
</dbReference>
<dbReference type="EC" id="1.14.13.-" evidence="6"/>
<feature type="domain" description="RsdA/BaiN/AoA(So)-like insert" evidence="5">
    <location>
        <begin position="207"/>
        <end position="368"/>
    </location>
</feature>
<dbReference type="Gene3D" id="2.40.30.10">
    <property type="entry name" value="Translation factors"/>
    <property type="match status" value="1"/>
</dbReference>
<dbReference type="InterPro" id="IPR036188">
    <property type="entry name" value="FAD/NAD-bd_sf"/>
</dbReference>
<dbReference type="EMBL" id="CP150637">
    <property type="protein sequence ID" value="WZW87606.1"/>
    <property type="molecule type" value="Genomic_DNA"/>
</dbReference>
<dbReference type="SUPFAM" id="SSF160996">
    <property type="entry name" value="HI0933 insert domain-like"/>
    <property type="match status" value="1"/>
</dbReference>
<dbReference type="SUPFAM" id="SSF51905">
    <property type="entry name" value="FAD/NAD(P)-binding domain"/>
    <property type="match status" value="1"/>
</dbReference>
<proteinExistence type="predicted"/>
<dbReference type="RefSeq" id="WP_026879553.1">
    <property type="nucleotide sequence ID" value="NZ_CP150637.1"/>
</dbReference>
<reference evidence="6 7" key="1">
    <citation type="submission" date="2024-03" db="EMBL/GenBank/DDBJ databases">
        <title>Complete Genome Sequence and Annotation of Ignatzschineria larvae DSM 13226.</title>
        <authorList>
            <person name="Cantrell E."/>
            <person name="Burcham Z.M."/>
        </authorList>
    </citation>
    <scope>NUCLEOTIDE SEQUENCE [LARGE SCALE GENOMIC DNA]</scope>
    <source>
        <strain evidence="6 7">DSM 13226</strain>
    </source>
</reference>
<dbReference type="Gene3D" id="3.50.50.60">
    <property type="entry name" value="FAD/NAD(P)-binding domain"/>
    <property type="match status" value="1"/>
</dbReference>
<accession>A0ABZ3BZG3</accession>
<evidence type="ECO:0000313" key="6">
    <source>
        <dbReference type="EMBL" id="WZW87606.1"/>
    </source>
</evidence>
<evidence type="ECO:0000259" key="5">
    <source>
        <dbReference type="Pfam" id="PF22780"/>
    </source>
</evidence>
<evidence type="ECO:0000256" key="1">
    <source>
        <dbReference type="ARBA" id="ARBA00001974"/>
    </source>
</evidence>
<keyword evidence="2" id="KW-0285">Flavoprotein</keyword>
<dbReference type="InterPro" id="IPR055178">
    <property type="entry name" value="RsdA/BaiN/AoA(So)-like_dom"/>
</dbReference>
<dbReference type="Gene3D" id="1.10.8.260">
    <property type="entry name" value="HI0933 insert domain-like"/>
    <property type="match status" value="1"/>
</dbReference>
<keyword evidence="7" id="KW-1185">Reference proteome</keyword>